<dbReference type="PANTHER" id="PTHR47466:SF1">
    <property type="entry name" value="METALLOPROTEASE MEP1 (AFU_ORTHOLOGUE AFUA_1G07730)-RELATED"/>
    <property type="match status" value="1"/>
</dbReference>
<dbReference type="CDD" id="cd04275">
    <property type="entry name" value="ZnMc_pappalysin_like"/>
    <property type="match status" value="1"/>
</dbReference>
<keyword evidence="5 10" id="KW-0732">Signal</keyword>
<evidence type="ECO:0000256" key="6">
    <source>
        <dbReference type="ARBA" id="ARBA00022801"/>
    </source>
</evidence>
<keyword evidence="4" id="KW-0479">Metal-binding</keyword>
<dbReference type="GO" id="GO:0008237">
    <property type="term" value="F:metallopeptidase activity"/>
    <property type="evidence" value="ECO:0007669"/>
    <property type="project" value="UniProtKB-KW"/>
</dbReference>
<keyword evidence="6" id="KW-0378">Hydrolase</keyword>
<organism evidence="12 13">
    <name type="scientific">[Torrubiella] hemipterigena</name>
    <dbReference type="NCBI Taxonomy" id="1531966"/>
    <lineage>
        <taxon>Eukaryota</taxon>
        <taxon>Fungi</taxon>
        <taxon>Dikarya</taxon>
        <taxon>Ascomycota</taxon>
        <taxon>Pezizomycotina</taxon>
        <taxon>Sordariomycetes</taxon>
        <taxon>Hypocreomycetidae</taxon>
        <taxon>Hypocreales</taxon>
        <taxon>Clavicipitaceae</taxon>
        <taxon>Clavicipitaceae incertae sedis</taxon>
        <taxon>'Torrubiella' clade</taxon>
    </lineage>
</organism>
<evidence type="ECO:0000256" key="3">
    <source>
        <dbReference type="ARBA" id="ARBA00022670"/>
    </source>
</evidence>
<comment type="function">
    <text evidence="1">Secreted metalloproteinase that allows assimilation of proteinaceous substrates.</text>
</comment>
<protein>
    <recommendedName>
        <fullName evidence="11">Peptidase M43 pregnancy-associated plasma-A domain-containing protein</fullName>
    </recommendedName>
</protein>
<dbReference type="GO" id="GO:0006508">
    <property type="term" value="P:proteolysis"/>
    <property type="evidence" value="ECO:0007669"/>
    <property type="project" value="UniProtKB-KW"/>
</dbReference>
<evidence type="ECO:0000256" key="8">
    <source>
        <dbReference type="ARBA" id="ARBA00023049"/>
    </source>
</evidence>
<reference evidence="12 13" key="1">
    <citation type="journal article" date="2015" name="Genome Announc.">
        <title>Draft Genome Sequence and Gene Annotation of the Entomopathogenic Fungus Verticillium hemipterigenum.</title>
        <authorList>
            <person name="Horn F."/>
            <person name="Habel A."/>
            <person name="Scharf D.H."/>
            <person name="Dworschak J."/>
            <person name="Brakhage A.A."/>
            <person name="Guthke R."/>
            <person name="Hertweck C."/>
            <person name="Linde J."/>
        </authorList>
    </citation>
    <scope>NUCLEOTIDE SEQUENCE [LARGE SCALE GENOMIC DNA]</scope>
</reference>
<feature type="domain" description="Peptidase M43 pregnancy-associated plasma-A" evidence="11">
    <location>
        <begin position="143"/>
        <end position="267"/>
    </location>
</feature>
<dbReference type="Proteomes" id="UP000039046">
    <property type="component" value="Unassembled WGS sequence"/>
</dbReference>
<evidence type="ECO:0000256" key="7">
    <source>
        <dbReference type="ARBA" id="ARBA00022833"/>
    </source>
</evidence>
<feature type="signal peptide" evidence="10">
    <location>
        <begin position="1"/>
        <end position="18"/>
    </location>
</feature>
<dbReference type="Gene3D" id="3.40.390.10">
    <property type="entry name" value="Collagenase (Catalytic Domain)"/>
    <property type="match status" value="1"/>
</dbReference>
<evidence type="ECO:0000313" key="13">
    <source>
        <dbReference type="Proteomes" id="UP000039046"/>
    </source>
</evidence>
<name>A0A0A1T9P5_9HYPO</name>
<dbReference type="SUPFAM" id="SSF55486">
    <property type="entry name" value="Metalloproteases ('zincins'), catalytic domain"/>
    <property type="match status" value="1"/>
</dbReference>
<accession>A0A0A1T9P5</accession>
<evidence type="ECO:0000256" key="10">
    <source>
        <dbReference type="SAM" id="SignalP"/>
    </source>
</evidence>
<keyword evidence="8" id="KW-0482">Metalloprotease</keyword>
<dbReference type="InterPro" id="IPR024079">
    <property type="entry name" value="MetalloPept_cat_dom_sf"/>
</dbReference>
<dbReference type="HOGENOM" id="CLU_048726_0_0_1"/>
<dbReference type="InterPro" id="IPR008754">
    <property type="entry name" value="Peptidase_M43"/>
</dbReference>
<evidence type="ECO:0000256" key="9">
    <source>
        <dbReference type="ARBA" id="ARBA00023157"/>
    </source>
</evidence>
<evidence type="ECO:0000256" key="1">
    <source>
        <dbReference type="ARBA" id="ARBA00003174"/>
    </source>
</evidence>
<dbReference type="Pfam" id="PF05572">
    <property type="entry name" value="Peptidase_M43"/>
    <property type="match status" value="1"/>
</dbReference>
<evidence type="ECO:0000256" key="2">
    <source>
        <dbReference type="ARBA" id="ARBA00008721"/>
    </source>
</evidence>
<dbReference type="AlphaFoldDB" id="A0A0A1T9P5"/>
<dbReference type="PANTHER" id="PTHR47466">
    <property type="match status" value="1"/>
</dbReference>
<gene>
    <name evidence="12" type="ORF">VHEMI02169</name>
</gene>
<evidence type="ECO:0000256" key="5">
    <source>
        <dbReference type="ARBA" id="ARBA00022729"/>
    </source>
</evidence>
<dbReference type="GO" id="GO:0046872">
    <property type="term" value="F:metal ion binding"/>
    <property type="evidence" value="ECO:0007669"/>
    <property type="project" value="UniProtKB-KW"/>
</dbReference>
<sequence>MALKPILFLGLFASLALSRATSRQPVLCQVEAMSDELWAMAASAMANTTDFTAAAGETITVPTYFHVIAKGRSLEEGYLTEEMMRGQLKQLNADFAPTGFVFALEEINWTINADWAKYPGKPEVGRALRKGGYDSFNVYFADIGEGGFAFYPRHTARGSAEFFLDGARIGYPATFGGTGMVFNQGKATSHEAGHWLFLQHTFENGCNAPGDDVADTPFQEKPILECDKPVKSCPNRNDLAPLFNHMGYGRDPCRSEFTPGQVDRMKRAWKVFREGK</sequence>
<evidence type="ECO:0000259" key="11">
    <source>
        <dbReference type="Pfam" id="PF05572"/>
    </source>
</evidence>
<keyword evidence="3" id="KW-0645">Protease</keyword>
<proteinExistence type="inferred from homology"/>
<feature type="chain" id="PRO_5001989769" description="Peptidase M43 pregnancy-associated plasma-A domain-containing protein" evidence="10">
    <location>
        <begin position="19"/>
        <end position="276"/>
    </location>
</feature>
<comment type="similarity">
    <text evidence="2">Belongs to the peptidase M43B family.</text>
</comment>
<dbReference type="EMBL" id="CDHN01000001">
    <property type="protein sequence ID" value="CEJ82079.1"/>
    <property type="molecule type" value="Genomic_DNA"/>
</dbReference>
<evidence type="ECO:0000313" key="12">
    <source>
        <dbReference type="EMBL" id="CEJ82079.1"/>
    </source>
</evidence>
<keyword evidence="13" id="KW-1185">Reference proteome</keyword>
<keyword evidence="9" id="KW-1015">Disulfide bond</keyword>
<evidence type="ECO:0000256" key="4">
    <source>
        <dbReference type="ARBA" id="ARBA00022723"/>
    </source>
</evidence>
<keyword evidence="7" id="KW-0862">Zinc</keyword>